<organism evidence="3 4">
    <name type="scientific">Actinophytocola xanthii</name>
    <dbReference type="NCBI Taxonomy" id="1912961"/>
    <lineage>
        <taxon>Bacteria</taxon>
        <taxon>Bacillati</taxon>
        <taxon>Actinomycetota</taxon>
        <taxon>Actinomycetes</taxon>
        <taxon>Pseudonocardiales</taxon>
        <taxon>Pseudonocardiaceae</taxon>
    </lineage>
</organism>
<accession>A0A1Q8CG05</accession>
<name>A0A1Q8CG05_9PSEU</name>
<evidence type="ECO:0000256" key="2">
    <source>
        <dbReference type="SAM" id="Phobius"/>
    </source>
</evidence>
<feature type="compositionally biased region" description="Basic and acidic residues" evidence="1">
    <location>
        <begin position="92"/>
        <end position="120"/>
    </location>
</feature>
<feature type="transmembrane region" description="Helical" evidence="2">
    <location>
        <begin position="41"/>
        <end position="63"/>
    </location>
</feature>
<evidence type="ECO:0000313" key="4">
    <source>
        <dbReference type="Proteomes" id="UP000185596"/>
    </source>
</evidence>
<keyword evidence="2" id="KW-0472">Membrane</keyword>
<keyword evidence="2" id="KW-1133">Transmembrane helix</keyword>
<gene>
    <name evidence="3" type="ORF">BU204_28125</name>
</gene>
<reference evidence="3 4" key="1">
    <citation type="submission" date="2016-12" db="EMBL/GenBank/DDBJ databases">
        <title>The draft genome sequence of Actinophytocola sp. 11-183.</title>
        <authorList>
            <person name="Wang W."/>
            <person name="Yuan L."/>
        </authorList>
    </citation>
    <scope>NUCLEOTIDE SEQUENCE [LARGE SCALE GENOMIC DNA]</scope>
    <source>
        <strain evidence="3 4">11-183</strain>
    </source>
</reference>
<feature type="compositionally biased region" description="Basic and acidic residues" evidence="1">
    <location>
        <begin position="23"/>
        <end position="33"/>
    </location>
</feature>
<sequence>MDEHKLSELLRDAVADAPPPSFDHQDVARESKRQQRRRNGILSGSALALALLAGATALGVALWTGARSADQPTAADSEAASGNGNAAPYELPNREQDVAPKTERQENSPPESRKQGRTSEGDAGPTGPGSTSSGCEQADRELAAALAGELPAAAKLQPEAAVPLPSGCPPNASGAAFHVPGGTLSILLVRATEIQIPVAADRGRQATATTKDGWTVVVLSEPAVPGQEPPYADELGRLAGAVAARS</sequence>
<proteinExistence type="predicted"/>
<evidence type="ECO:0000313" key="3">
    <source>
        <dbReference type="EMBL" id="OLF13250.1"/>
    </source>
</evidence>
<evidence type="ECO:0000256" key="1">
    <source>
        <dbReference type="SAM" id="MobiDB-lite"/>
    </source>
</evidence>
<dbReference type="Proteomes" id="UP000185596">
    <property type="component" value="Unassembled WGS sequence"/>
</dbReference>
<comment type="caution">
    <text evidence="3">The sequence shown here is derived from an EMBL/GenBank/DDBJ whole genome shotgun (WGS) entry which is preliminary data.</text>
</comment>
<feature type="compositionally biased region" description="Basic and acidic residues" evidence="1">
    <location>
        <begin position="1"/>
        <end position="14"/>
    </location>
</feature>
<protein>
    <submittedName>
        <fullName evidence="3">Uncharacterized protein</fullName>
    </submittedName>
</protein>
<feature type="region of interest" description="Disordered" evidence="1">
    <location>
        <begin position="1"/>
        <end position="40"/>
    </location>
</feature>
<dbReference type="STRING" id="1912961.BU204_28125"/>
<keyword evidence="4" id="KW-1185">Reference proteome</keyword>
<feature type="region of interest" description="Disordered" evidence="1">
    <location>
        <begin position="72"/>
        <end position="137"/>
    </location>
</feature>
<keyword evidence="2" id="KW-0812">Transmembrane</keyword>
<dbReference type="AlphaFoldDB" id="A0A1Q8CG05"/>
<dbReference type="EMBL" id="MSIE01000058">
    <property type="protein sequence ID" value="OLF13250.1"/>
    <property type="molecule type" value="Genomic_DNA"/>
</dbReference>